<dbReference type="PANTHER" id="PTHR23518">
    <property type="entry name" value="C-METHYLTRANSFERASE"/>
    <property type="match status" value="1"/>
</dbReference>
<keyword evidence="1" id="KW-0812">Transmembrane</keyword>
<comment type="caution">
    <text evidence="3">The sequence shown here is derived from an EMBL/GenBank/DDBJ whole genome shotgun (WGS) entry which is preliminary data.</text>
</comment>
<evidence type="ECO:0000259" key="2">
    <source>
        <dbReference type="PROSITE" id="PS50850"/>
    </source>
</evidence>
<reference evidence="3" key="1">
    <citation type="journal article" date="2020" name="mSystems">
        <title>Genome- and Community-Level Interaction Insights into Carbon Utilization and Element Cycling Functions of Hydrothermarchaeota in Hydrothermal Sediment.</title>
        <authorList>
            <person name="Zhou Z."/>
            <person name="Liu Y."/>
            <person name="Xu W."/>
            <person name="Pan J."/>
            <person name="Luo Z.H."/>
            <person name="Li M."/>
        </authorList>
    </citation>
    <scope>NUCLEOTIDE SEQUENCE [LARGE SCALE GENOMIC DNA]</scope>
    <source>
        <strain evidence="3">HyVt-93</strain>
    </source>
</reference>
<organism evidence="3">
    <name type="scientific">Thermococcus litoralis</name>
    <dbReference type="NCBI Taxonomy" id="2265"/>
    <lineage>
        <taxon>Archaea</taxon>
        <taxon>Methanobacteriati</taxon>
        <taxon>Methanobacteriota</taxon>
        <taxon>Thermococci</taxon>
        <taxon>Thermococcales</taxon>
        <taxon>Thermococcaceae</taxon>
        <taxon>Thermococcus</taxon>
    </lineage>
</organism>
<dbReference type="GO" id="GO:0022857">
    <property type="term" value="F:transmembrane transporter activity"/>
    <property type="evidence" value="ECO:0007669"/>
    <property type="project" value="InterPro"/>
</dbReference>
<sequence length="239" mass="25979">TIREAPVYLHRSNIKPFVIQVIQKGRYLPNFLVHLPTKLKVSPKFAGFYLSSILFWVSSGMYVTQLPVFLIKSGLTSQEIFGLALLNSSTSAMLYQRVGLKLKSRNPALALTQGYLFRGLGILLLLLPSNVPYALLISAVGSYILMGYSWSYISVSSTSLIGRMSSPKEQGSVLATANLINSSGFVLGSLAGGFIVSQVDFALNFAIASSMSLLAVVPVLSLIGFSFAFLTPSQIRRRN</sequence>
<keyword evidence="1" id="KW-0472">Membrane</keyword>
<evidence type="ECO:0000256" key="1">
    <source>
        <dbReference type="SAM" id="Phobius"/>
    </source>
</evidence>
<feature type="non-terminal residue" evidence="3">
    <location>
        <position position="1"/>
    </location>
</feature>
<feature type="transmembrane region" description="Helical" evidence="1">
    <location>
        <begin position="45"/>
        <end position="63"/>
    </location>
</feature>
<dbReference type="AlphaFoldDB" id="A0A7C5P664"/>
<dbReference type="PANTHER" id="PTHR23518:SF2">
    <property type="entry name" value="MAJOR FACILITATOR SUPERFAMILY TRANSPORTER"/>
    <property type="match status" value="1"/>
</dbReference>
<feature type="transmembrane region" description="Helical" evidence="1">
    <location>
        <begin position="201"/>
        <end position="230"/>
    </location>
</feature>
<protein>
    <submittedName>
        <fullName evidence="3">MFS transporter</fullName>
    </submittedName>
</protein>
<dbReference type="EMBL" id="DRTU01000110">
    <property type="protein sequence ID" value="HHI00371.1"/>
    <property type="molecule type" value="Genomic_DNA"/>
</dbReference>
<feature type="domain" description="Major facilitator superfamily (MFS) profile" evidence="2">
    <location>
        <begin position="18"/>
        <end position="239"/>
    </location>
</feature>
<proteinExistence type="predicted"/>
<name>A0A7C5P664_THELI</name>
<feature type="transmembrane region" description="Helical" evidence="1">
    <location>
        <begin position="133"/>
        <end position="153"/>
    </location>
</feature>
<gene>
    <name evidence="3" type="ORF">ENL40_02660</name>
</gene>
<dbReference type="Proteomes" id="UP000886217">
    <property type="component" value="Unassembled WGS sequence"/>
</dbReference>
<dbReference type="SUPFAM" id="SSF103473">
    <property type="entry name" value="MFS general substrate transporter"/>
    <property type="match status" value="1"/>
</dbReference>
<dbReference type="PROSITE" id="PS50850">
    <property type="entry name" value="MFS"/>
    <property type="match status" value="1"/>
</dbReference>
<dbReference type="InterPro" id="IPR020846">
    <property type="entry name" value="MFS_dom"/>
</dbReference>
<evidence type="ECO:0000313" key="3">
    <source>
        <dbReference type="EMBL" id="HHI00371.1"/>
    </source>
</evidence>
<dbReference type="InterPro" id="IPR036259">
    <property type="entry name" value="MFS_trans_sf"/>
</dbReference>
<accession>A0A7C5P664</accession>
<dbReference type="Gene3D" id="1.20.1250.20">
    <property type="entry name" value="MFS general substrate transporter like domains"/>
    <property type="match status" value="1"/>
</dbReference>
<keyword evidence="1" id="KW-1133">Transmembrane helix</keyword>
<feature type="transmembrane region" description="Helical" evidence="1">
    <location>
        <begin position="173"/>
        <end position="195"/>
    </location>
</feature>